<dbReference type="NCBIfam" id="TIGR02532">
    <property type="entry name" value="IV_pilin_GFxxxE"/>
    <property type="match status" value="1"/>
</dbReference>
<keyword evidence="1" id="KW-0812">Transmembrane</keyword>
<dbReference type="PANTHER" id="PTHR30093:SF7">
    <property type="entry name" value="MSHA MAJOR PILIN SUBUNIT MSHA"/>
    <property type="match status" value="1"/>
</dbReference>
<keyword evidence="3" id="KW-1185">Reference proteome</keyword>
<sequence>MLFNSRSPKVKSQKGFTLIELVVVIVILGILAAVAVPRFINLSRDARISALEGMEGALRGAIELANAKATIENATSGSDTIALPSTAGSSQTVNVPLLNGYPLGRWNTSLMHFVNTTNIRNLDTQPLNANEACPDSWCAVSDGGLVEIVRIIPQGVSASETNCSVNYIGPTASTEPLVRLLTDNC</sequence>
<organism evidence="2 3">
    <name type="scientific">Thalassotalea euphylliae</name>
    <dbReference type="NCBI Taxonomy" id="1655234"/>
    <lineage>
        <taxon>Bacteria</taxon>
        <taxon>Pseudomonadati</taxon>
        <taxon>Pseudomonadota</taxon>
        <taxon>Gammaproteobacteria</taxon>
        <taxon>Alteromonadales</taxon>
        <taxon>Colwelliaceae</taxon>
        <taxon>Thalassotalea</taxon>
    </lineage>
</organism>
<protein>
    <submittedName>
        <fullName evidence="2">Type II secretion system protein</fullName>
    </submittedName>
</protein>
<evidence type="ECO:0000313" key="2">
    <source>
        <dbReference type="EMBL" id="REL32541.1"/>
    </source>
</evidence>
<dbReference type="InterPro" id="IPR045584">
    <property type="entry name" value="Pilin-like"/>
</dbReference>
<dbReference type="InterPro" id="IPR012902">
    <property type="entry name" value="N_methyl_site"/>
</dbReference>
<feature type="transmembrane region" description="Helical" evidence="1">
    <location>
        <begin position="21"/>
        <end position="40"/>
    </location>
</feature>
<dbReference type="PROSITE" id="PS00409">
    <property type="entry name" value="PROKAR_NTER_METHYL"/>
    <property type="match status" value="1"/>
</dbReference>
<reference evidence="3" key="1">
    <citation type="submission" date="2018-08" db="EMBL/GenBank/DDBJ databases">
        <title>Thalassotalea euphylliae genome.</title>
        <authorList>
            <person name="Summers S."/>
            <person name="Rice S.A."/>
            <person name="Freckelton M.L."/>
            <person name="Nedved B.T."/>
            <person name="Hadfield M.G."/>
        </authorList>
    </citation>
    <scope>NUCLEOTIDE SEQUENCE [LARGE SCALE GENOMIC DNA]</scope>
    <source>
        <strain evidence="3">H3</strain>
    </source>
</reference>
<dbReference type="SUPFAM" id="SSF54523">
    <property type="entry name" value="Pili subunits"/>
    <property type="match status" value="1"/>
</dbReference>
<dbReference type="EMBL" id="QUOT01000001">
    <property type="protein sequence ID" value="REL32541.1"/>
    <property type="molecule type" value="Genomic_DNA"/>
</dbReference>
<accession>A0A3E0U6D1</accession>
<dbReference type="Gene3D" id="3.30.700.10">
    <property type="entry name" value="Glycoprotein, Type 4 Pilin"/>
    <property type="match status" value="1"/>
</dbReference>
<dbReference type="PANTHER" id="PTHR30093">
    <property type="entry name" value="GENERAL SECRETION PATHWAY PROTEIN G"/>
    <property type="match status" value="1"/>
</dbReference>
<name>A0A3E0U6D1_9GAMM</name>
<gene>
    <name evidence="2" type="ORF">DXX94_18505</name>
</gene>
<evidence type="ECO:0000313" key="3">
    <source>
        <dbReference type="Proteomes" id="UP000256899"/>
    </source>
</evidence>
<dbReference type="Proteomes" id="UP000256899">
    <property type="component" value="Unassembled WGS sequence"/>
</dbReference>
<evidence type="ECO:0000256" key="1">
    <source>
        <dbReference type="SAM" id="Phobius"/>
    </source>
</evidence>
<comment type="caution">
    <text evidence="2">The sequence shown here is derived from an EMBL/GenBank/DDBJ whole genome shotgun (WGS) entry which is preliminary data.</text>
</comment>
<dbReference type="RefSeq" id="WP_116018177.1">
    <property type="nucleotide sequence ID" value="NZ_QUOT01000001.1"/>
</dbReference>
<proteinExistence type="predicted"/>
<dbReference type="Pfam" id="PF07963">
    <property type="entry name" value="N_methyl"/>
    <property type="match status" value="1"/>
</dbReference>
<keyword evidence="1" id="KW-0472">Membrane</keyword>
<keyword evidence="1" id="KW-1133">Transmembrane helix</keyword>
<dbReference type="AlphaFoldDB" id="A0A3E0U6D1"/>